<feature type="signal peptide" evidence="2">
    <location>
        <begin position="1"/>
        <end position="20"/>
    </location>
</feature>
<feature type="domain" description="GH16" evidence="3">
    <location>
        <begin position="28"/>
        <end position="258"/>
    </location>
</feature>
<organism evidence="4 5">
    <name type="scientific">Stackebrandtia nassauensis (strain DSM 44728 / CIP 108903 / NRRL B-16338 / NBRC 102104 / LLR-40K-21)</name>
    <dbReference type="NCBI Taxonomy" id="446470"/>
    <lineage>
        <taxon>Bacteria</taxon>
        <taxon>Bacillati</taxon>
        <taxon>Actinomycetota</taxon>
        <taxon>Actinomycetes</taxon>
        <taxon>Glycomycetales</taxon>
        <taxon>Glycomycetaceae</taxon>
        <taxon>Stackebrandtia</taxon>
    </lineage>
</organism>
<dbReference type="PROSITE" id="PS51762">
    <property type="entry name" value="GH16_2"/>
    <property type="match status" value="1"/>
</dbReference>
<feature type="chain" id="PRO_5038899982" evidence="2">
    <location>
        <begin position="21"/>
        <end position="258"/>
    </location>
</feature>
<dbReference type="STRING" id="446470.Snas_2952"/>
<dbReference type="KEGG" id="sna:Snas_2952"/>
<dbReference type="HOGENOM" id="CLU_1089560_0_0_11"/>
<dbReference type="InterPro" id="IPR000757">
    <property type="entry name" value="Beta-glucanase-like"/>
</dbReference>
<evidence type="ECO:0000259" key="3">
    <source>
        <dbReference type="PROSITE" id="PS51762"/>
    </source>
</evidence>
<dbReference type="PANTHER" id="PTHR10963:SF55">
    <property type="entry name" value="GLYCOSIDE HYDROLASE FAMILY 16 PROTEIN"/>
    <property type="match status" value="1"/>
</dbReference>
<proteinExistence type="inferred from homology"/>
<dbReference type="PANTHER" id="PTHR10963">
    <property type="entry name" value="GLYCOSYL HYDROLASE-RELATED"/>
    <property type="match status" value="1"/>
</dbReference>
<sequence length="258" mass="28385">MKKRTLAISLSVTVILGATAAIGYPALADTKGAPGSQWPTAFADEFDGDAIDKSKWSIHSDAEADQCLGNKGNKQLEWHTWDALSVADGQLSITARRDNPQSGYEWSSGLISTGQACGHEPAKPFSVKAGDYVETRLQLPDEAGFWPSTWTWNGNGSNEQDTYEYYSDNPRALYLTNHFSDSGCTYNAKEDLNKGWHTIGQQLGPDETVWYLDGEEICRGGPHEGEGALVLDMFVFADIPPTVDEESMAIDYVRVHRQ</sequence>
<keyword evidence="4" id="KW-0378">Hydrolase</keyword>
<dbReference type="InterPro" id="IPR050546">
    <property type="entry name" value="Glycosyl_Hydrlase_16"/>
</dbReference>
<protein>
    <submittedName>
        <fullName evidence="4">Glycoside hydrolase family 16</fullName>
    </submittedName>
</protein>
<dbReference type="eggNOG" id="COG2273">
    <property type="taxonomic scope" value="Bacteria"/>
</dbReference>
<keyword evidence="2" id="KW-0732">Signal</keyword>
<evidence type="ECO:0000313" key="4">
    <source>
        <dbReference type="EMBL" id="ADD42627.1"/>
    </source>
</evidence>
<dbReference type="InterPro" id="IPR013320">
    <property type="entry name" value="ConA-like_dom_sf"/>
</dbReference>
<dbReference type="AlphaFoldDB" id="D3Q9E5"/>
<gene>
    <name evidence="4" type="ordered locus">Snas_2952</name>
</gene>
<keyword evidence="5" id="KW-1185">Reference proteome</keyword>
<dbReference type="Proteomes" id="UP000000844">
    <property type="component" value="Chromosome"/>
</dbReference>
<dbReference type="Pfam" id="PF00722">
    <property type="entry name" value="Glyco_hydro_16"/>
    <property type="match status" value="1"/>
</dbReference>
<evidence type="ECO:0000256" key="1">
    <source>
        <dbReference type="ARBA" id="ARBA00006865"/>
    </source>
</evidence>
<dbReference type="GO" id="GO:0004553">
    <property type="term" value="F:hydrolase activity, hydrolyzing O-glycosyl compounds"/>
    <property type="evidence" value="ECO:0007669"/>
    <property type="project" value="InterPro"/>
</dbReference>
<dbReference type="Gene3D" id="2.60.120.200">
    <property type="match status" value="1"/>
</dbReference>
<accession>D3Q9E5</accession>
<comment type="similarity">
    <text evidence="1">Belongs to the glycosyl hydrolase 16 family.</text>
</comment>
<name>D3Q9E5_STANL</name>
<reference evidence="4 5" key="1">
    <citation type="journal article" date="2009" name="Stand. Genomic Sci.">
        <title>Complete genome sequence of Stackebrandtia nassauensis type strain (LLR-40K-21).</title>
        <authorList>
            <person name="Munk C."/>
            <person name="Lapidus A."/>
            <person name="Copeland A."/>
            <person name="Jando M."/>
            <person name="Mayilraj S."/>
            <person name="Glavina Del Rio T."/>
            <person name="Nolan M."/>
            <person name="Chen F."/>
            <person name="Lucas S."/>
            <person name="Tice H."/>
            <person name="Cheng J.F."/>
            <person name="Han C."/>
            <person name="Detter J.C."/>
            <person name="Bruce D."/>
            <person name="Goodwin L."/>
            <person name="Chain P."/>
            <person name="Pitluck S."/>
            <person name="Goker M."/>
            <person name="Ovchinikova G."/>
            <person name="Pati A."/>
            <person name="Ivanova N."/>
            <person name="Mavromatis K."/>
            <person name="Chen A."/>
            <person name="Palaniappan K."/>
            <person name="Land M."/>
            <person name="Hauser L."/>
            <person name="Chang Y.J."/>
            <person name="Jeffries C.D."/>
            <person name="Bristow J."/>
            <person name="Eisen J.A."/>
            <person name="Markowitz V."/>
            <person name="Hugenholtz P."/>
            <person name="Kyrpides N.C."/>
            <person name="Klenk H.P."/>
        </authorList>
    </citation>
    <scope>NUCLEOTIDE SEQUENCE [LARGE SCALE GENOMIC DNA]</scope>
    <source>
        <strain evidence="5">DSM 44728 / CIP 108903 / NRRL B-16338 / NBRC 102104 / LLR-40K-21</strain>
    </source>
</reference>
<dbReference type="GO" id="GO:0005975">
    <property type="term" value="P:carbohydrate metabolic process"/>
    <property type="evidence" value="ECO:0007669"/>
    <property type="project" value="InterPro"/>
</dbReference>
<evidence type="ECO:0000256" key="2">
    <source>
        <dbReference type="SAM" id="SignalP"/>
    </source>
</evidence>
<dbReference type="EMBL" id="CP001778">
    <property type="protein sequence ID" value="ADD42627.1"/>
    <property type="molecule type" value="Genomic_DNA"/>
</dbReference>
<dbReference type="SUPFAM" id="SSF49899">
    <property type="entry name" value="Concanavalin A-like lectins/glucanases"/>
    <property type="match status" value="1"/>
</dbReference>
<dbReference type="RefSeq" id="WP_013018198.1">
    <property type="nucleotide sequence ID" value="NC_013947.1"/>
</dbReference>
<evidence type="ECO:0000313" key="5">
    <source>
        <dbReference type="Proteomes" id="UP000000844"/>
    </source>
</evidence>
<dbReference type="CAZy" id="GH16">
    <property type="family name" value="Glycoside Hydrolase Family 16"/>
</dbReference>